<evidence type="ECO:0000313" key="3">
    <source>
        <dbReference type="Proteomes" id="UP001212997"/>
    </source>
</evidence>
<dbReference type="AlphaFoldDB" id="A0AAD5V0H3"/>
<dbReference type="SUPFAM" id="SSF48613">
    <property type="entry name" value="Heme oxygenase-like"/>
    <property type="match status" value="1"/>
</dbReference>
<protein>
    <recommendedName>
        <fullName evidence="1">Thiaminase-2/PQQC domain-containing protein</fullName>
    </recommendedName>
</protein>
<keyword evidence="3" id="KW-1185">Reference proteome</keyword>
<dbReference type="Pfam" id="PF03070">
    <property type="entry name" value="TENA_THI-4"/>
    <property type="match status" value="1"/>
</dbReference>
<dbReference type="EMBL" id="JANAWD010000329">
    <property type="protein sequence ID" value="KAJ3481294.1"/>
    <property type="molecule type" value="Genomic_DNA"/>
</dbReference>
<feature type="domain" description="Thiaminase-2/PQQC" evidence="1">
    <location>
        <begin position="106"/>
        <end position="275"/>
    </location>
</feature>
<dbReference type="CDD" id="cd19359">
    <property type="entry name" value="TenA_C_Bt3146-like"/>
    <property type="match status" value="1"/>
</dbReference>
<dbReference type="InterPro" id="IPR016084">
    <property type="entry name" value="Haem_Oase-like_multi-hlx"/>
</dbReference>
<comment type="caution">
    <text evidence="2">The sequence shown here is derived from an EMBL/GenBank/DDBJ whole genome shotgun (WGS) entry which is preliminary data.</text>
</comment>
<proteinExistence type="predicted"/>
<name>A0AAD5V0H3_9APHY</name>
<accession>A0AAD5V0H3</accession>
<reference evidence="2" key="1">
    <citation type="submission" date="2022-07" db="EMBL/GenBank/DDBJ databases">
        <title>Genome Sequence of Physisporinus lineatus.</title>
        <authorList>
            <person name="Buettner E."/>
        </authorList>
    </citation>
    <scope>NUCLEOTIDE SEQUENCE</scope>
    <source>
        <strain evidence="2">VT162</strain>
    </source>
</reference>
<gene>
    <name evidence="2" type="ORF">NLI96_g7751</name>
</gene>
<evidence type="ECO:0000259" key="1">
    <source>
        <dbReference type="Pfam" id="PF03070"/>
    </source>
</evidence>
<sequence>MTPHSPSILFRRSRPSAHLPARLRHAVEDLKLDIANPSRGANEEQVHKAVRKSLPEGEIPPDSFVGQIIANNQSNFDAMLNNQFCKDMAAASTEEEKAKVLKGYKWYTVDFMYCENLMRYDAGRASNAPTIKDVLEGAQHVQSTYDFAQTILKTCTDDLGIPEESVFAAKKSAAVTDYGSFEVDTAQDQDWFTSKIATIPCIQGYYQIAKMLQKTSVDKDTVWYKTWALENMDWLYCESQIKFFEANKPPVVLPEMEETWNRIFRTACGHEVDFFALGENPQDL</sequence>
<evidence type="ECO:0000313" key="2">
    <source>
        <dbReference type="EMBL" id="KAJ3481294.1"/>
    </source>
</evidence>
<dbReference type="Gene3D" id="1.20.910.10">
    <property type="entry name" value="Heme oxygenase-like"/>
    <property type="match status" value="1"/>
</dbReference>
<dbReference type="Proteomes" id="UP001212997">
    <property type="component" value="Unassembled WGS sequence"/>
</dbReference>
<dbReference type="InterPro" id="IPR004305">
    <property type="entry name" value="Thiaminase-2/PQQC"/>
</dbReference>
<organism evidence="2 3">
    <name type="scientific">Meripilus lineatus</name>
    <dbReference type="NCBI Taxonomy" id="2056292"/>
    <lineage>
        <taxon>Eukaryota</taxon>
        <taxon>Fungi</taxon>
        <taxon>Dikarya</taxon>
        <taxon>Basidiomycota</taxon>
        <taxon>Agaricomycotina</taxon>
        <taxon>Agaricomycetes</taxon>
        <taxon>Polyporales</taxon>
        <taxon>Meripilaceae</taxon>
        <taxon>Meripilus</taxon>
    </lineage>
</organism>
<dbReference type="GO" id="GO:0006772">
    <property type="term" value="P:thiamine metabolic process"/>
    <property type="evidence" value="ECO:0007669"/>
    <property type="project" value="UniProtKB-ARBA"/>
</dbReference>